<keyword evidence="1" id="KW-0472">Membrane</keyword>
<keyword evidence="1" id="KW-0812">Transmembrane</keyword>
<reference evidence="2 3" key="1">
    <citation type="submission" date="2015-10" db="EMBL/GenBank/DDBJ databases">
        <title>Corynebacteirum lowii and Corynebacterium oculi species nova, derived from human clinical disease and and emended description of Corynebacterium mastiditis.</title>
        <authorList>
            <person name="Bernard K."/>
            <person name="Pacheco A.L."/>
            <person name="Mcdougall C."/>
            <person name="Burtx T."/>
            <person name="Weibe D."/>
            <person name="Tyler S."/>
            <person name="Olson A.B."/>
            <person name="Cnockaert M."/>
            <person name="Eguchi H."/>
            <person name="Kuwahara T."/>
            <person name="Nakayama-Imaohji H."/>
            <person name="Boudewijins M."/>
            <person name="Van Hoecke F."/>
            <person name="Bernier A.-M."/>
            <person name="Vandamme P."/>
        </authorList>
    </citation>
    <scope>NUCLEOTIDE SEQUENCE [LARGE SCALE GENOMIC DNA]</scope>
    <source>
        <strain evidence="2 3">NML 130210</strain>
    </source>
</reference>
<feature type="transmembrane region" description="Helical" evidence="1">
    <location>
        <begin position="9"/>
        <end position="26"/>
    </location>
</feature>
<protein>
    <submittedName>
        <fullName evidence="2">Uncharacterized protein</fullName>
    </submittedName>
</protein>
<evidence type="ECO:0000313" key="3">
    <source>
        <dbReference type="Proteomes" id="UP000050517"/>
    </source>
</evidence>
<name>A0A0N8VZG3_9CORY</name>
<gene>
    <name evidence="2" type="ORF">Cocul_01891</name>
</gene>
<accession>A0A0N8VZG3</accession>
<organism evidence="2 3">
    <name type="scientific">Corynebacterium oculi</name>
    <dbReference type="NCBI Taxonomy" id="1544416"/>
    <lineage>
        <taxon>Bacteria</taxon>
        <taxon>Bacillati</taxon>
        <taxon>Actinomycetota</taxon>
        <taxon>Actinomycetes</taxon>
        <taxon>Mycobacteriales</taxon>
        <taxon>Corynebacteriaceae</taxon>
        <taxon>Corynebacterium</taxon>
    </lineage>
</organism>
<evidence type="ECO:0000256" key="1">
    <source>
        <dbReference type="SAM" id="Phobius"/>
    </source>
</evidence>
<dbReference type="STRING" id="1544416.Cocul_01891"/>
<dbReference type="EMBL" id="LKST01000003">
    <property type="protein sequence ID" value="KQB83818.1"/>
    <property type="molecule type" value="Genomic_DNA"/>
</dbReference>
<evidence type="ECO:0000313" key="2">
    <source>
        <dbReference type="EMBL" id="KQB83818.1"/>
    </source>
</evidence>
<keyword evidence="1" id="KW-1133">Transmembrane helix</keyword>
<feature type="transmembrane region" description="Helical" evidence="1">
    <location>
        <begin position="63"/>
        <end position="85"/>
    </location>
</feature>
<dbReference type="AlphaFoldDB" id="A0A0N8VZG3"/>
<comment type="caution">
    <text evidence="2">The sequence shown here is derived from an EMBL/GenBank/DDBJ whole genome shotgun (WGS) entry which is preliminary data.</text>
</comment>
<keyword evidence="3" id="KW-1185">Reference proteome</keyword>
<dbReference type="PATRIC" id="fig|1544416.3.peg.1891"/>
<sequence>MLRRESSPMMGWLAVVLVCVVGYASWLVPPEWYPYREWVAIPLMVALCGAAGWSAWRNRSVALGVAAVVAFFSPLIVIVLGLLLWGV</sequence>
<dbReference type="Proteomes" id="UP000050517">
    <property type="component" value="Unassembled WGS sequence"/>
</dbReference>
<proteinExistence type="predicted"/>
<dbReference type="RefSeq" id="WP_055122959.1">
    <property type="nucleotide sequence ID" value="NZ_LKST01000003.1"/>
</dbReference>
<feature type="transmembrane region" description="Helical" evidence="1">
    <location>
        <begin position="38"/>
        <end position="56"/>
    </location>
</feature>